<protein>
    <submittedName>
        <fullName evidence="1">Uncharacterized protein</fullName>
    </submittedName>
</protein>
<accession>A0A4C1YR51</accession>
<evidence type="ECO:0000313" key="1">
    <source>
        <dbReference type="EMBL" id="GBP77463.1"/>
    </source>
</evidence>
<evidence type="ECO:0000313" key="2">
    <source>
        <dbReference type="Proteomes" id="UP000299102"/>
    </source>
</evidence>
<dbReference type="OrthoDB" id="7487383at2759"/>
<organism evidence="1 2">
    <name type="scientific">Eumeta variegata</name>
    <name type="common">Bagworm moth</name>
    <name type="synonym">Eumeta japonica</name>
    <dbReference type="NCBI Taxonomy" id="151549"/>
    <lineage>
        <taxon>Eukaryota</taxon>
        <taxon>Metazoa</taxon>
        <taxon>Ecdysozoa</taxon>
        <taxon>Arthropoda</taxon>
        <taxon>Hexapoda</taxon>
        <taxon>Insecta</taxon>
        <taxon>Pterygota</taxon>
        <taxon>Neoptera</taxon>
        <taxon>Endopterygota</taxon>
        <taxon>Lepidoptera</taxon>
        <taxon>Glossata</taxon>
        <taxon>Ditrysia</taxon>
        <taxon>Tineoidea</taxon>
        <taxon>Psychidae</taxon>
        <taxon>Oiketicinae</taxon>
        <taxon>Eumeta</taxon>
    </lineage>
</organism>
<keyword evidence="2" id="KW-1185">Reference proteome</keyword>
<dbReference type="EMBL" id="BGZK01001332">
    <property type="protein sequence ID" value="GBP77463.1"/>
    <property type="molecule type" value="Genomic_DNA"/>
</dbReference>
<proteinExistence type="predicted"/>
<dbReference type="Proteomes" id="UP000299102">
    <property type="component" value="Unassembled WGS sequence"/>
</dbReference>
<comment type="caution">
    <text evidence="1">The sequence shown here is derived from an EMBL/GenBank/DDBJ whole genome shotgun (WGS) entry which is preliminary data.</text>
</comment>
<sequence length="225" mass="25820">MLEIGPSDGERPNPIRKIIIWKRGSTALEKIDIPILNSIPNDISTTDKIDFTMGDLTNHMRTVIEKCKREVLSSSDRRRLPPDIVDLIRAKNAALYRASAYRTPEYRSSARVLQSEVRTRFQRFRNENRSDLMEEITPSHKAFWKVTKVLKIKGYIPILPLKRPDDTVALDDAEIAECLPDSIESQCFHAFPPHNITTRNKRTIYKMCIRTVMTYASSVFPESAG</sequence>
<dbReference type="AlphaFoldDB" id="A0A4C1YR51"/>
<gene>
    <name evidence="1" type="ORF">EVAR_56073_1</name>
</gene>
<reference evidence="1 2" key="1">
    <citation type="journal article" date="2019" name="Commun. Biol.">
        <title>The bagworm genome reveals a unique fibroin gene that provides high tensile strength.</title>
        <authorList>
            <person name="Kono N."/>
            <person name="Nakamura H."/>
            <person name="Ohtoshi R."/>
            <person name="Tomita M."/>
            <person name="Numata K."/>
            <person name="Arakawa K."/>
        </authorList>
    </citation>
    <scope>NUCLEOTIDE SEQUENCE [LARGE SCALE GENOMIC DNA]</scope>
</reference>
<name>A0A4C1YR51_EUMVA</name>